<feature type="transmembrane region" description="Helical" evidence="1">
    <location>
        <begin position="24"/>
        <end position="44"/>
    </location>
</feature>
<evidence type="ECO:0000313" key="2">
    <source>
        <dbReference type="EMBL" id="CAD6194850.1"/>
    </source>
</evidence>
<keyword evidence="1" id="KW-0812">Transmembrane</keyword>
<keyword evidence="1" id="KW-1133">Transmembrane helix</keyword>
<feature type="transmembrane region" description="Helical" evidence="1">
    <location>
        <begin position="151"/>
        <end position="175"/>
    </location>
</feature>
<reference evidence="2" key="1">
    <citation type="submission" date="2020-10" db="EMBL/GenBank/DDBJ databases">
        <authorList>
            <person name="Kikuchi T."/>
        </authorList>
    </citation>
    <scope>NUCLEOTIDE SEQUENCE</scope>
    <source>
        <strain evidence="2">NKZ352</strain>
    </source>
</reference>
<proteinExistence type="predicted"/>
<dbReference type="Proteomes" id="UP000835052">
    <property type="component" value="Unassembled WGS sequence"/>
</dbReference>
<dbReference type="EMBL" id="CAJGYM010000048">
    <property type="protein sequence ID" value="CAD6194850.1"/>
    <property type="molecule type" value="Genomic_DNA"/>
</dbReference>
<accession>A0A8S1HNY8</accession>
<protein>
    <recommendedName>
        <fullName evidence="4">G-protein coupled receptors family 1 profile domain-containing protein</fullName>
    </recommendedName>
</protein>
<evidence type="ECO:0008006" key="4">
    <source>
        <dbReference type="Google" id="ProtNLM"/>
    </source>
</evidence>
<evidence type="ECO:0000256" key="1">
    <source>
        <dbReference type="SAM" id="Phobius"/>
    </source>
</evidence>
<dbReference type="SUPFAM" id="SSF81321">
    <property type="entry name" value="Family A G protein-coupled receptor-like"/>
    <property type="match status" value="1"/>
</dbReference>
<evidence type="ECO:0000313" key="3">
    <source>
        <dbReference type="Proteomes" id="UP000835052"/>
    </source>
</evidence>
<dbReference type="AlphaFoldDB" id="A0A8S1HNY8"/>
<dbReference type="Gene3D" id="1.20.1070.10">
    <property type="entry name" value="Rhodopsin 7-helix transmembrane proteins"/>
    <property type="match status" value="1"/>
</dbReference>
<name>A0A8S1HNY8_9PELO</name>
<keyword evidence="3" id="KW-1185">Reference proteome</keyword>
<comment type="caution">
    <text evidence="2">The sequence shown here is derived from an EMBL/GenBank/DDBJ whole genome shotgun (WGS) entry which is preliminary data.</text>
</comment>
<feature type="transmembrane region" description="Helical" evidence="1">
    <location>
        <begin position="109"/>
        <end position="131"/>
    </location>
</feature>
<organism evidence="2 3">
    <name type="scientific">Caenorhabditis auriculariae</name>
    <dbReference type="NCBI Taxonomy" id="2777116"/>
    <lineage>
        <taxon>Eukaryota</taxon>
        <taxon>Metazoa</taxon>
        <taxon>Ecdysozoa</taxon>
        <taxon>Nematoda</taxon>
        <taxon>Chromadorea</taxon>
        <taxon>Rhabditida</taxon>
        <taxon>Rhabditina</taxon>
        <taxon>Rhabditomorpha</taxon>
        <taxon>Rhabditoidea</taxon>
        <taxon>Rhabditidae</taxon>
        <taxon>Peloderinae</taxon>
        <taxon>Caenorhabditis</taxon>
    </lineage>
</organism>
<gene>
    <name evidence="2" type="ORF">CAUJ_LOCUS10769</name>
</gene>
<keyword evidence="1" id="KW-0472">Membrane</keyword>
<dbReference type="OrthoDB" id="5817099at2759"/>
<sequence>MELYSTVATDLHFQKPVLITLDVILVYLVLGPIVIALNAPLTIYLITTVTREKKELFMMIILSMCDIALATEGIASLDNMFMFVVALDRFFAVLSPLKYAGMGFRYTATLICMPFLGSLIGCIMNIISIHFEPPTLFDHLCPLYNTMRNEFRLYLAGERIFCVAVGSIIYAYIYFSMRKMIANFFIYTLRHRELIKHLSKFLPSKFDKNRLFHIQPSRSKLSQQPYNPSNS</sequence>